<feature type="chain" id="PRO_5025589326" description="Lytic polysaccharide monooxygenase" evidence="1">
    <location>
        <begin position="21"/>
        <end position="401"/>
    </location>
</feature>
<proteinExistence type="predicted"/>
<gene>
    <name evidence="2" type="ORF">K505DRAFT_361134</name>
</gene>
<dbReference type="OrthoDB" id="3691081at2759"/>
<evidence type="ECO:0008006" key="4">
    <source>
        <dbReference type="Google" id="ProtNLM"/>
    </source>
</evidence>
<accession>A0A6A6XEN8</accession>
<organism evidence="2 3">
    <name type="scientific">Melanomma pulvis-pyrius CBS 109.77</name>
    <dbReference type="NCBI Taxonomy" id="1314802"/>
    <lineage>
        <taxon>Eukaryota</taxon>
        <taxon>Fungi</taxon>
        <taxon>Dikarya</taxon>
        <taxon>Ascomycota</taxon>
        <taxon>Pezizomycotina</taxon>
        <taxon>Dothideomycetes</taxon>
        <taxon>Pleosporomycetidae</taxon>
        <taxon>Pleosporales</taxon>
        <taxon>Melanommataceae</taxon>
        <taxon>Melanomma</taxon>
    </lineage>
</organism>
<evidence type="ECO:0000313" key="2">
    <source>
        <dbReference type="EMBL" id="KAF2794365.1"/>
    </source>
</evidence>
<evidence type="ECO:0000256" key="1">
    <source>
        <dbReference type="SAM" id="SignalP"/>
    </source>
</evidence>
<sequence length="401" mass="44475">MAPFSLFVTAALLALTGVDAAKDKVRIFQFTDPSCNGHPVGKQFEIKRDECRTIDATAVKIQRPKKNKDLKWLDFVNKGHQECFVVVYGQPGCPDNAERDEFRRISVPVDFEKCSSDFEVPSKDPYHPARSVKFQCAPPGRYGALYNVTQTLYVTAYTMDAWNTPHASVYTTTVTAPRWSYPPPGPSLEPRVEQSIKPHVEARGTHWNKKGVWLKHAWAGGEECFECWTKKASLTSDFECEAGPKTSIDCGPRPADDPKFWTTTSPTTAVGMVTTTHIKTVVKVIDSTTTSYITANASTPNMQERSEKKYVKFDHPFIAGDKTCAKAKWHHAGDSRKQRIEIKGPKKCHTGKKANQDWPIDIRYTSQATTAASTSIVTVTEANTITTSVGEGFNVFTGPAA</sequence>
<dbReference type="EMBL" id="MU001893">
    <property type="protein sequence ID" value="KAF2794365.1"/>
    <property type="molecule type" value="Genomic_DNA"/>
</dbReference>
<feature type="signal peptide" evidence="1">
    <location>
        <begin position="1"/>
        <end position="20"/>
    </location>
</feature>
<dbReference type="AlphaFoldDB" id="A0A6A6XEN8"/>
<evidence type="ECO:0000313" key="3">
    <source>
        <dbReference type="Proteomes" id="UP000799757"/>
    </source>
</evidence>
<keyword evidence="3" id="KW-1185">Reference proteome</keyword>
<keyword evidence="1" id="KW-0732">Signal</keyword>
<dbReference type="Proteomes" id="UP000799757">
    <property type="component" value="Unassembled WGS sequence"/>
</dbReference>
<name>A0A6A6XEN8_9PLEO</name>
<reference evidence="2" key="1">
    <citation type="journal article" date="2020" name="Stud. Mycol.">
        <title>101 Dothideomycetes genomes: a test case for predicting lifestyles and emergence of pathogens.</title>
        <authorList>
            <person name="Haridas S."/>
            <person name="Albert R."/>
            <person name="Binder M."/>
            <person name="Bloem J."/>
            <person name="Labutti K."/>
            <person name="Salamov A."/>
            <person name="Andreopoulos B."/>
            <person name="Baker S."/>
            <person name="Barry K."/>
            <person name="Bills G."/>
            <person name="Bluhm B."/>
            <person name="Cannon C."/>
            <person name="Castanera R."/>
            <person name="Culley D."/>
            <person name="Daum C."/>
            <person name="Ezra D."/>
            <person name="Gonzalez J."/>
            <person name="Henrissat B."/>
            <person name="Kuo A."/>
            <person name="Liang C."/>
            <person name="Lipzen A."/>
            <person name="Lutzoni F."/>
            <person name="Magnuson J."/>
            <person name="Mondo S."/>
            <person name="Nolan M."/>
            <person name="Ohm R."/>
            <person name="Pangilinan J."/>
            <person name="Park H.-J."/>
            <person name="Ramirez L."/>
            <person name="Alfaro M."/>
            <person name="Sun H."/>
            <person name="Tritt A."/>
            <person name="Yoshinaga Y."/>
            <person name="Zwiers L.-H."/>
            <person name="Turgeon B."/>
            <person name="Goodwin S."/>
            <person name="Spatafora J."/>
            <person name="Crous P."/>
            <person name="Grigoriev I."/>
        </authorList>
    </citation>
    <scope>NUCLEOTIDE SEQUENCE</scope>
    <source>
        <strain evidence="2">CBS 109.77</strain>
    </source>
</reference>
<protein>
    <recommendedName>
        <fullName evidence="4">Lytic polysaccharide monooxygenase</fullName>
    </recommendedName>
</protein>